<evidence type="ECO:0000256" key="3">
    <source>
        <dbReference type="ARBA" id="ARBA00022840"/>
    </source>
</evidence>
<dbReference type="SMART" id="SM00382">
    <property type="entry name" value="AAA"/>
    <property type="match status" value="1"/>
</dbReference>
<dbReference type="InterPro" id="IPR017871">
    <property type="entry name" value="ABC_transporter-like_CS"/>
</dbReference>
<dbReference type="AlphaFoldDB" id="A0A832GNL1"/>
<evidence type="ECO:0000259" key="4">
    <source>
        <dbReference type="PROSITE" id="PS50893"/>
    </source>
</evidence>
<dbReference type="PANTHER" id="PTHR43023:SF6">
    <property type="entry name" value="INTERMEMBRANE PHOSPHOLIPID TRANSPORT SYSTEM ATP-BINDING PROTEIN MLAF"/>
    <property type="match status" value="1"/>
</dbReference>
<evidence type="ECO:0000313" key="5">
    <source>
        <dbReference type="EMBL" id="HGV55361.1"/>
    </source>
</evidence>
<dbReference type="SUPFAM" id="SSF52540">
    <property type="entry name" value="P-loop containing nucleoside triphosphate hydrolases"/>
    <property type="match status" value="1"/>
</dbReference>
<dbReference type="PROSITE" id="PS00211">
    <property type="entry name" value="ABC_TRANSPORTER_1"/>
    <property type="match status" value="1"/>
</dbReference>
<dbReference type="InterPro" id="IPR003593">
    <property type="entry name" value="AAA+_ATPase"/>
</dbReference>
<evidence type="ECO:0000256" key="2">
    <source>
        <dbReference type="ARBA" id="ARBA00022741"/>
    </source>
</evidence>
<organism evidence="5">
    <name type="scientific">Caldimicrobium thiodismutans</name>
    <dbReference type="NCBI Taxonomy" id="1653476"/>
    <lineage>
        <taxon>Bacteria</taxon>
        <taxon>Pseudomonadati</taxon>
        <taxon>Thermodesulfobacteriota</taxon>
        <taxon>Thermodesulfobacteria</taxon>
        <taxon>Thermodesulfobacteriales</taxon>
        <taxon>Thermodesulfobacteriaceae</taxon>
        <taxon>Caldimicrobium</taxon>
    </lineage>
</organism>
<dbReference type="Gene3D" id="3.40.50.300">
    <property type="entry name" value="P-loop containing nucleotide triphosphate hydrolases"/>
    <property type="match status" value="1"/>
</dbReference>
<keyword evidence="2" id="KW-0547">Nucleotide-binding</keyword>
<dbReference type="Pfam" id="PF00005">
    <property type="entry name" value="ABC_tran"/>
    <property type="match status" value="1"/>
</dbReference>
<feature type="domain" description="ABC transporter" evidence="4">
    <location>
        <begin position="2"/>
        <end position="238"/>
    </location>
</feature>
<dbReference type="PROSITE" id="PS50893">
    <property type="entry name" value="ABC_TRANSPORTER_2"/>
    <property type="match status" value="1"/>
</dbReference>
<dbReference type="EMBL" id="DSZU01000079">
    <property type="protein sequence ID" value="HGV55361.1"/>
    <property type="molecule type" value="Genomic_DNA"/>
</dbReference>
<comment type="caution">
    <text evidence="5">The sequence shown here is derived from an EMBL/GenBank/DDBJ whole genome shotgun (WGS) entry which is preliminary data.</text>
</comment>
<protein>
    <submittedName>
        <fullName evidence="5">ABC transporter ATP-binding protein</fullName>
    </submittedName>
</protein>
<reference evidence="5" key="1">
    <citation type="journal article" date="2020" name="mSystems">
        <title>Genome- and Community-Level Interaction Insights into Carbon Utilization and Element Cycling Functions of Hydrothermarchaeota in Hydrothermal Sediment.</title>
        <authorList>
            <person name="Zhou Z."/>
            <person name="Liu Y."/>
            <person name="Xu W."/>
            <person name="Pan J."/>
            <person name="Luo Z.H."/>
            <person name="Li M."/>
        </authorList>
    </citation>
    <scope>NUCLEOTIDE SEQUENCE [LARGE SCALE GENOMIC DNA]</scope>
    <source>
        <strain evidence="5">SpSt-605</strain>
    </source>
</reference>
<dbReference type="PANTHER" id="PTHR43023">
    <property type="entry name" value="PROTEIN TRIGALACTOSYLDIACYLGLYCEROL 3, CHLOROPLASTIC"/>
    <property type="match status" value="1"/>
</dbReference>
<name>A0A832GNL1_9BACT</name>
<dbReference type="InterPro" id="IPR003439">
    <property type="entry name" value="ABC_transporter-like_ATP-bd"/>
</dbReference>
<evidence type="ECO:0000256" key="1">
    <source>
        <dbReference type="ARBA" id="ARBA00022448"/>
    </source>
</evidence>
<dbReference type="CDD" id="cd03261">
    <property type="entry name" value="ABC_Org_Solvent_Resistant"/>
    <property type="match status" value="1"/>
</dbReference>
<accession>A0A832GNL1</accession>
<sequence length="253" mass="28562">MITIKNLKKSFNSFQVLRGVNLYIPPEKITFIMGGSGTGKSVLLKHIVGLLRPDEGEIWFENQDITKLSERELQRIRKKIGLLFQEGALFDSMTVAENVAFPIREHTSLSKKEIEAKVEELLQAVELLQAKDKYPSELSGGMRKRAALARTLALNPQVILFDEPTTGLDPILQITIMDLIKKIKETYGVTCVVISHDLVLAFKYAQHIAFLHEGVIIEEGDPEKIRASTHPFVRKFLESALLEHEEGESLKEK</sequence>
<dbReference type="GO" id="GO:0016887">
    <property type="term" value="F:ATP hydrolysis activity"/>
    <property type="evidence" value="ECO:0007669"/>
    <property type="project" value="InterPro"/>
</dbReference>
<keyword evidence="3 5" id="KW-0067">ATP-binding</keyword>
<keyword evidence="1" id="KW-0813">Transport</keyword>
<proteinExistence type="predicted"/>
<dbReference type="GO" id="GO:0005524">
    <property type="term" value="F:ATP binding"/>
    <property type="evidence" value="ECO:0007669"/>
    <property type="project" value="UniProtKB-KW"/>
</dbReference>
<dbReference type="InterPro" id="IPR027417">
    <property type="entry name" value="P-loop_NTPase"/>
</dbReference>
<gene>
    <name evidence="5" type="ORF">ENT73_04660</name>
</gene>